<dbReference type="AlphaFoldDB" id="A0A517Z504"/>
<gene>
    <name evidence="8" type="primary">hlyB</name>
    <name evidence="8" type="ORF">Mal4_18690</name>
</gene>
<dbReference type="Pfam" id="PF00005">
    <property type="entry name" value="ABC_tran"/>
    <property type="match status" value="1"/>
</dbReference>
<organism evidence="8 9">
    <name type="scientific">Maioricimonas rarisocia</name>
    <dbReference type="NCBI Taxonomy" id="2528026"/>
    <lineage>
        <taxon>Bacteria</taxon>
        <taxon>Pseudomonadati</taxon>
        <taxon>Planctomycetota</taxon>
        <taxon>Planctomycetia</taxon>
        <taxon>Planctomycetales</taxon>
        <taxon>Planctomycetaceae</taxon>
        <taxon>Maioricimonas</taxon>
    </lineage>
</organism>
<proteinExistence type="predicted"/>
<evidence type="ECO:0000256" key="4">
    <source>
        <dbReference type="ARBA" id="ARBA00023136"/>
    </source>
</evidence>
<keyword evidence="4 5" id="KW-0472">Membrane</keyword>
<evidence type="ECO:0000256" key="1">
    <source>
        <dbReference type="ARBA" id="ARBA00004651"/>
    </source>
</evidence>
<name>A0A517Z504_9PLAN</name>
<evidence type="ECO:0000256" key="5">
    <source>
        <dbReference type="SAM" id="Phobius"/>
    </source>
</evidence>
<evidence type="ECO:0000313" key="8">
    <source>
        <dbReference type="EMBL" id="QDU37555.1"/>
    </source>
</evidence>
<dbReference type="Gene3D" id="1.20.1560.10">
    <property type="entry name" value="ABC transporter type 1, transmembrane domain"/>
    <property type="match status" value="1"/>
</dbReference>
<keyword evidence="3 5" id="KW-1133">Transmembrane helix</keyword>
<dbReference type="PANTHER" id="PTHR43394">
    <property type="entry name" value="ATP-DEPENDENT PERMEASE MDL1, MITOCHONDRIAL"/>
    <property type="match status" value="1"/>
</dbReference>
<dbReference type="InterPro" id="IPR027417">
    <property type="entry name" value="P-loop_NTPase"/>
</dbReference>
<evidence type="ECO:0000256" key="3">
    <source>
        <dbReference type="ARBA" id="ARBA00022989"/>
    </source>
</evidence>
<dbReference type="SUPFAM" id="SSF90123">
    <property type="entry name" value="ABC transporter transmembrane region"/>
    <property type="match status" value="1"/>
</dbReference>
<keyword evidence="8" id="KW-0547">Nucleotide-binding</keyword>
<dbReference type="Gene3D" id="3.40.50.300">
    <property type="entry name" value="P-loop containing nucleotide triphosphate hydrolases"/>
    <property type="match status" value="1"/>
</dbReference>
<dbReference type="Pfam" id="PF00664">
    <property type="entry name" value="ABC_membrane"/>
    <property type="match status" value="1"/>
</dbReference>
<dbReference type="GO" id="GO:0005886">
    <property type="term" value="C:plasma membrane"/>
    <property type="evidence" value="ECO:0007669"/>
    <property type="project" value="UniProtKB-SubCell"/>
</dbReference>
<feature type="domain" description="ABC transmembrane type-1" evidence="7">
    <location>
        <begin position="182"/>
        <end position="463"/>
    </location>
</feature>
<accession>A0A517Z504</accession>
<feature type="transmembrane region" description="Helical" evidence="5">
    <location>
        <begin position="295"/>
        <end position="319"/>
    </location>
</feature>
<evidence type="ECO:0000259" key="6">
    <source>
        <dbReference type="PROSITE" id="PS50893"/>
    </source>
</evidence>
<dbReference type="InterPro" id="IPR011527">
    <property type="entry name" value="ABC1_TM_dom"/>
</dbReference>
<dbReference type="RefSeq" id="WP_145368461.1">
    <property type="nucleotide sequence ID" value="NZ_CP036275.1"/>
</dbReference>
<comment type="subcellular location">
    <subcellularLocation>
        <location evidence="1">Cell membrane</location>
        <topology evidence="1">Multi-pass membrane protein</topology>
    </subcellularLocation>
</comment>
<dbReference type="PROSITE" id="PS50893">
    <property type="entry name" value="ABC_TRANSPORTER_2"/>
    <property type="match status" value="1"/>
</dbReference>
<dbReference type="KEGG" id="mri:Mal4_18690"/>
<reference evidence="8 9" key="1">
    <citation type="submission" date="2019-02" db="EMBL/GenBank/DDBJ databases">
        <title>Deep-cultivation of Planctomycetes and their phenomic and genomic characterization uncovers novel biology.</title>
        <authorList>
            <person name="Wiegand S."/>
            <person name="Jogler M."/>
            <person name="Boedeker C."/>
            <person name="Pinto D."/>
            <person name="Vollmers J."/>
            <person name="Rivas-Marin E."/>
            <person name="Kohn T."/>
            <person name="Peeters S.H."/>
            <person name="Heuer A."/>
            <person name="Rast P."/>
            <person name="Oberbeckmann S."/>
            <person name="Bunk B."/>
            <person name="Jeske O."/>
            <person name="Meyerdierks A."/>
            <person name="Storesund J.E."/>
            <person name="Kallscheuer N."/>
            <person name="Luecker S."/>
            <person name="Lage O.M."/>
            <person name="Pohl T."/>
            <person name="Merkel B.J."/>
            <person name="Hornburger P."/>
            <person name="Mueller R.-W."/>
            <person name="Bruemmer F."/>
            <person name="Labrenz M."/>
            <person name="Spormann A.M."/>
            <person name="Op den Camp H."/>
            <person name="Overmann J."/>
            <person name="Amann R."/>
            <person name="Jetten M.S.M."/>
            <person name="Mascher T."/>
            <person name="Medema M.H."/>
            <person name="Devos D.P."/>
            <person name="Kaster A.-K."/>
            <person name="Ovreas L."/>
            <person name="Rohde M."/>
            <person name="Galperin M.Y."/>
            <person name="Jogler C."/>
        </authorList>
    </citation>
    <scope>NUCLEOTIDE SEQUENCE [LARGE SCALE GENOMIC DNA]</scope>
    <source>
        <strain evidence="8 9">Mal4</strain>
    </source>
</reference>
<dbReference type="GO" id="GO:0005524">
    <property type="term" value="F:ATP binding"/>
    <property type="evidence" value="ECO:0007669"/>
    <property type="project" value="UniProtKB-KW"/>
</dbReference>
<protein>
    <submittedName>
        <fullName evidence="8">Alpha-hemolysin translocation ATP-binding protein HlyB</fullName>
    </submittedName>
</protein>
<keyword evidence="2 5" id="KW-0812">Transmembrane</keyword>
<dbReference type="InterPro" id="IPR036640">
    <property type="entry name" value="ABC1_TM_sf"/>
</dbReference>
<feature type="transmembrane region" description="Helical" evidence="5">
    <location>
        <begin position="325"/>
        <end position="343"/>
    </location>
</feature>
<keyword evidence="9" id="KW-1185">Reference proteome</keyword>
<feature type="transmembrane region" description="Helical" evidence="5">
    <location>
        <begin position="214"/>
        <end position="238"/>
    </location>
</feature>
<dbReference type="GO" id="GO:0015421">
    <property type="term" value="F:ABC-type oligopeptide transporter activity"/>
    <property type="evidence" value="ECO:0007669"/>
    <property type="project" value="TreeGrafter"/>
</dbReference>
<dbReference type="OrthoDB" id="311344at2"/>
<evidence type="ECO:0000259" key="7">
    <source>
        <dbReference type="PROSITE" id="PS50929"/>
    </source>
</evidence>
<dbReference type="Proteomes" id="UP000320496">
    <property type="component" value="Chromosome"/>
</dbReference>
<dbReference type="SUPFAM" id="SSF52540">
    <property type="entry name" value="P-loop containing nucleoside triphosphate hydrolases"/>
    <property type="match status" value="1"/>
</dbReference>
<dbReference type="PANTHER" id="PTHR43394:SF4">
    <property type="entry name" value="TOXIN SECRETION ABC TRANSPORTER ATP-BINDING PROTEIN"/>
    <property type="match status" value="1"/>
</dbReference>
<dbReference type="GO" id="GO:0016887">
    <property type="term" value="F:ATP hydrolysis activity"/>
    <property type="evidence" value="ECO:0007669"/>
    <property type="project" value="InterPro"/>
</dbReference>
<keyword evidence="8" id="KW-0067">ATP-binding</keyword>
<evidence type="ECO:0000313" key="9">
    <source>
        <dbReference type="Proteomes" id="UP000320496"/>
    </source>
</evidence>
<dbReference type="InterPro" id="IPR003439">
    <property type="entry name" value="ABC_transporter-like_ATP-bd"/>
</dbReference>
<feature type="domain" description="ABC transporter" evidence="6">
    <location>
        <begin position="496"/>
        <end position="714"/>
    </location>
</feature>
<evidence type="ECO:0000256" key="2">
    <source>
        <dbReference type="ARBA" id="ARBA00022692"/>
    </source>
</evidence>
<dbReference type="PROSITE" id="PS50929">
    <property type="entry name" value="ABC_TM1F"/>
    <property type="match status" value="1"/>
</dbReference>
<feature type="transmembrane region" description="Helical" evidence="5">
    <location>
        <begin position="181"/>
        <end position="202"/>
    </location>
</feature>
<sequence length="717" mass="78684">MINAVHGSRNDADTAAQLLEELVSRAGRPVERAHIHRVLNDAAAMWPADSEVSWWRCLVEAIRSLELKGRIVDCTFAQMKEVVREGASVIARRSDGSGWIGIAAWRRSRFEILRPDADSERAWLKPSALRPMLGASSRDSVIRCVVIESGTPVAGHHPGAEVARTPYERLMTLLRPESSDLWIITIFALVTGILALATPMAVETLVNTVAFGRLLQPIVVLALMLFAFLAFSAALRALQTYVVEIIQRRLFARVAADLAYRLPRIESEALDGKSGRELVNRFFEIATIQKVCAQLLLDGVSLVLGTVIGMAVLAFYHPWLLGFDVVLLALIAFVIFVLGRGAVDSSIRESKMKYVMAAWLEDVVSCPTAFRHGGASEFALERTDRMTYAYLTARKAHFRVLMRQIIFALGLQAAASTILLGLGGWLVISGQLTLGQLVASELIVTVIVGSFAKLGKHMENYYDLLASVDKLGVLFDLPTERPDGLMSLPTDGPADVQMNNVSYASKSAGGRLDDLTLDLESGSRLMVTAEDEAVPSLLLDLLFGARTPSHGYIAINGIDPRDMRPESLRRNVALARKIEVFGGTVSQNVHLERPDVSAPDVREALEQVGLIDDILDLPEGLDTELIEGGHPLSELQARRLMLARAIAGKPSLLLVDRLLDVFPDAEAERLTRLLIDPDQPWTLIMVTLRDQLLELGTTRCDLDSPHAPDILEVARVE</sequence>
<dbReference type="InterPro" id="IPR039421">
    <property type="entry name" value="Type_1_exporter"/>
</dbReference>
<dbReference type="EMBL" id="CP036275">
    <property type="protein sequence ID" value="QDU37555.1"/>
    <property type="molecule type" value="Genomic_DNA"/>
</dbReference>
<feature type="transmembrane region" description="Helical" evidence="5">
    <location>
        <begin position="405"/>
        <end position="428"/>
    </location>
</feature>